<sequence length="233" mass="27054">MRENILIIEDDEDISEILSFSLKQERYNVKVNPNGLEAEEEITTFKPDLILLDIMLNDTDGFSVCRKVAKYKIPIIMLTARGEIMDKILGLELGADDYITKPFDIREVIARIRVSLRRRSELIELLEESDSNAITYGRLKVNEDSRIVLLNNEEVKLKPKEFDLLLFLLKNKNMVHSRDKLLDLVWGYDFSGDTRTVDVHITRLRQKIQSEVNIETVFGIGYMLKENYVNDKA</sequence>
<feature type="domain" description="OmpR/PhoB-type" evidence="11">
    <location>
        <begin position="131"/>
        <end position="226"/>
    </location>
</feature>
<dbReference type="Pfam" id="PF00486">
    <property type="entry name" value="Trans_reg_C"/>
    <property type="match status" value="1"/>
</dbReference>
<dbReference type="CDD" id="cd17574">
    <property type="entry name" value="REC_OmpR"/>
    <property type="match status" value="1"/>
</dbReference>
<evidence type="ECO:0000256" key="9">
    <source>
        <dbReference type="PROSITE-ProRule" id="PRU01091"/>
    </source>
</evidence>
<evidence type="ECO:0000256" key="1">
    <source>
        <dbReference type="ARBA" id="ARBA00018672"/>
    </source>
</evidence>
<evidence type="ECO:0000256" key="3">
    <source>
        <dbReference type="ARBA" id="ARBA00023012"/>
    </source>
</evidence>
<name>A0ABR7DGA0_9CLOT</name>
<dbReference type="InterPro" id="IPR016032">
    <property type="entry name" value="Sig_transdc_resp-reg_C-effctor"/>
</dbReference>
<dbReference type="RefSeq" id="WP_032118319.1">
    <property type="nucleotide sequence ID" value="NZ_JACOOO010000038.1"/>
</dbReference>
<evidence type="ECO:0000256" key="8">
    <source>
        <dbReference type="PROSITE-ProRule" id="PRU00169"/>
    </source>
</evidence>
<dbReference type="PANTHER" id="PTHR48111:SF40">
    <property type="entry name" value="PHOSPHATE REGULON TRANSCRIPTIONAL REGULATORY PROTEIN PHOB"/>
    <property type="match status" value="1"/>
</dbReference>
<dbReference type="InterPro" id="IPR039420">
    <property type="entry name" value="WalR-like"/>
</dbReference>
<dbReference type="SMART" id="SM00862">
    <property type="entry name" value="Trans_reg_C"/>
    <property type="match status" value="1"/>
</dbReference>
<reference evidence="12 13" key="1">
    <citation type="submission" date="2020-08" db="EMBL/GenBank/DDBJ databases">
        <title>Genome public.</title>
        <authorList>
            <person name="Liu C."/>
            <person name="Sun Q."/>
        </authorList>
    </citation>
    <scope>NUCLEOTIDE SEQUENCE [LARGE SCALE GENOMIC DNA]</scope>
    <source>
        <strain evidence="12 13">NSJ-6</strain>
    </source>
</reference>
<dbReference type="InterPro" id="IPR001789">
    <property type="entry name" value="Sig_transdc_resp-reg_receiver"/>
</dbReference>
<evidence type="ECO:0000259" key="11">
    <source>
        <dbReference type="PROSITE" id="PS51755"/>
    </source>
</evidence>
<keyword evidence="4" id="KW-0805">Transcription regulation</keyword>
<keyword evidence="13" id="KW-1185">Reference proteome</keyword>
<dbReference type="Gene3D" id="6.10.250.690">
    <property type="match status" value="1"/>
</dbReference>
<dbReference type="PROSITE" id="PS50110">
    <property type="entry name" value="RESPONSE_REGULATORY"/>
    <property type="match status" value="1"/>
</dbReference>
<organism evidence="12 13">
    <name type="scientific">Clostridium hominis</name>
    <dbReference type="NCBI Taxonomy" id="2763036"/>
    <lineage>
        <taxon>Bacteria</taxon>
        <taxon>Bacillati</taxon>
        <taxon>Bacillota</taxon>
        <taxon>Clostridia</taxon>
        <taxon>Eubacteriales</taxon>
        <taxon>Clostridiaceae</taxon>
        <taxon>Clostridium</taxon>
    </lineage>
</organism>
<evidence type="ECO:0000256" key="7">
    <source>
        <dbReference type="ARBA" id="ARBA00024867"/>
    </source>
</evidence>
<dbReference type="SUPFAM" id="SSF52172">
    <property type="entry name" value="CheY-like"/>
    <property type="match status" value="1"/>
</dbReference>
<comment type="function">
    <text evidence="7">May play the central regulatory role in sporulation. It may be an element of the effector pathway responsible for the activation of sporulation genes in response to nutritional stress. Spo0A may act in concert with spo0H (a sigma factor) to control the expression of some genes that are critical to the sporulation process.</text>
</comment>
<gene>
    <name evidence="12" type="ORF">H8S20_16370</name>
</gene>
<comment type="caution">
    <text evidence="12">The sequence shown here is derived from an EMBL/GenBank/DDBJ whole genome shotgun (WGS) entry which is preliminary data.</text>
</comment>
<evidence type="ECO:0000259" key="10">
    <source>
        <dbReference type="PROSITE" id="PS50110"/>
    </source>
</evidence>
<dbReference type="PANTHER" id="PTHR48111">
    <property type="entry name" value="REGULATOR OF RPOS"/>
    <property type="match status" value="1"/>
</dbReference>
<evidence type="ECO:0000256" key="5">
    <source>
        <dbReference type="ARBA" id="ARBA00023125"/>
    </source>
</evidence>
<dbReference type="InterPro" id="IPR001867">
    <property type="entry name" value="OmpR/PhoB-type_DNA-bd"/>
</dbReference>
<feature type="domain" description="Response regulatory" evidence="10">
    <location>
        <begin position="4"/>
        <end position="116"/>
    </location>
</feature>
<dbReference type="InterPro" id="IPR036388">
    <property type="entry name" value="WH-like_DNA-bd_sf"/>
</dbReference>
<keyword evidence="6" id="KW-0804">Transcription</keyword>
<dbReference type="Gene3D" id="1.10.10.10">
    <property type="entry name" value="Winged helix-like DNA-binding domain superfamily/Winged helix DNA-binding domain"/>
    <property type="match status" value="1"/>
</dbReference>
<feature type="DNA-binding region" description="OmpR/PhoB-type" evidence="9">
    <location>
        <begin position="131"/>
        <end position="226"/>
    </location>
</feature>
<dbReference type="CDD" id="cd00383">
    <property type="entry name" value="trans_reg_C"/>
    <property type="match status" value="1"/>
</dbReference>
<keyword evidence="2 8" id="KW-0597">Phosphoprotein</keyword>
<dbReference type="InterPro" id="IPR011006">
    <property type="entry name" value="CheY-like_superfamily"/>
</dbReference>
<dbReference type="Gene3D" id="3.40.50.2300">
    <property type="match status" value="1"/>
</dbReference>
<dbReference type="PROSITE" id="PS51755">
    <property type="entry name" value="OMPR_PHOB"/>
    <property type="match status" value="1"/>
</dbReference>
<evidence type="ECO:0000256" key="6">
    <source>
        <dbReference type="ARBA" id="ARBA00023163"/>
    </source>
</evidence>
<dbReference type="Pfam" id="PF00072">
    <property type="entry name" value="Response_reg"/>
    <property type="match status" value="1"/>
</dbReference>
<protein>
    <recommendedName>
        <fullName evidence="1">Stage 0 sporulation protein A homolog</fullName>
    </recommendedName>
</protein>
<dbReference type="Proteomes" id="UP000596929">
    <property type="component" value="Unassembled WGS sequence"/>
</dbReference>
<evidence type="ECO:0000256" key="2">
    <source>
        <dbReference type="ARBA" id="ARBA00022553"/>
    </source>
</evidence>
<evidence type="ECO:0000313" key="12">
    <source>
        <dbReference type="EMBL" id="MBC5630435.1"/>
    </source>
</evidence>
<dbReference type="SMART" id="SM00448">
    <property type="entry name" value="REC"/>
    <property type="match status" value="1"/>
</dbReference>
<evidence type="ECO:0000313" key="13">
    <source>
        <dbReference type="Proteomes" id="UP000596929"/>
    </source>
</evidence>
<proteinExistence type="predicted"/>
<feature type="modified residue" description="4-aspartylphosphate" evidence="8">
    <location>
        <position position="53"/>
    </location>
</feature>
<dbReference type="SUPFAM" id="SSF46894">
    <property type="entry name" value="C-terminal effector domain of the bipartite response regulators"/>
    <property type="match status" value="1"/>
</dbReference>
<keyword evidence="3" id="KW-0902">Two-component regulatory system</keyword>
<keyword evidence="5 9" id="KW-0238">DNA-binding</keyword>
<accession>A0ABR7DGA0</accession>
<dbReference type="EMBL" id="JACOOO010000038">
    <property type="protein sequence ID" value="MBC5630435.1"/>
    <property type="molecule type" value="Genomic_DNA"/>
</dbReference>
<evidence type="ECO:0000256" key="4">
    <source>
        <dbReference type="ARBA" id="ARBA00023015"/>
    </source>
</evidence>